<dbReference type="EMBL" id="MN739470">
    <property type="protein sequence ID" value="QHT06554.1"/>
    <property type="molecule type" value="Genomic_DNA"/>
</dbReference>
<organism evidence="1">
    <name type="scientific">viral metagenome</name>
    <dbReference type="NCBI Taxonomy" id="1070528"/>
    <lineage>
        <taxon>unclassified sequences</taxon>
        <taxon>metagenomes</taxon>
        <taxon>organismal metagenomes</taxon>
    </lineage>
</organism>
<accession>A0A6C0CS82</accession>
<proteinExistence type="predicted"/>
<dbReference type="AlphaFoldDB" id="A0A6C0CS82"/>
<name>A0A6C0CS82_9ZZZZ</name>
<reference evidence="1" key="1">
    <citation type="journal article" date="2020" name="Nature">
        <title>Giant virus diversity and host interactions through global metagenomics.</title>
        <authorList>
            <person name="Schulz F."/>
            <person name="Roux S."/>
            <person name="Paez-Espino D."/>
            <person name="Jungbluth S."/>
            <person name="Walsh D.A."/>
            <person name="Denef V.J."/>
            <person name="McMahon K.D."/>
            <person name="Konstantinidis K.T."/>
            <person name="Eloe-Fadrosh E.A."/>
            <person name="Kyrpides N.C."/>
            <person name="Woyke T."/>
        </authorList>
    </citation>
    <scope>NUCLEOTIDE SEQUENCE</scope>
    <source>
        <strain evidence="1">GVMAG-M-3300021425-30</strain>
    </source>
</reference>
<sequence>MAWYEESGPTKAEAINDAKNSFKNQDLPEYVIEKCVQSEIDQYGGLGSYRGYATFARQTILQRINQMIKTRKEKISIIEKNPYFQRWMNYVLYRPPDETLGHKSLRYRDALKSFSEKSNLM</sequence>
<evidence type="ECO:0000313" key="1">
    <source>
        <dbReference type="EMBL" id="QHT06554.1"/>
    </source>
</evidence>
<protein>
    <submittedName>
        <fullName evidence="1">Uncharacterized protein</fullName>
    </submittedName>
</protein>